<feature type="compositionally biased region" description="Basic residues" evidence="1">
    <location>
        <begin position="1"/>
        <end position="11"/>
    </location>
</feature>
<evidence type="ECO:0000313" key="2">
    <source>
        <dbReference type="EMBL" id="QRW22523.1"/>
    </source>
</evidence>
<accession>A0A8H8P2A4</accession>
<proteinExistence type="predicted"/>
<protein>
    <submittedName>
        <fullName evidence="2">Uncharacterized protein</fullName>
    </submittedName>
</protein>
<dbReference type="RefSeq" id="XP_043182760.1">
    <property type="nucleotide sequence ID" value="XM_043327375.1"/>
</dbReference>
<organism evidence="2 3">
    <name type="scientific">Rhizoctonia solani</name>
    <dbReference type="NCBI Taxonomy" id="456999"/>
    <lineage>
        <taxon>Eukaryota</taxon>
        <taxon>Fungi</taxon>
        <taxon>Dikarya</taxon>
        <taxon>Basidiomycota</taxon>
        <taxon>Agaricomycotina</taxon>
        <taxon>Agaricomycetes</taxon>
        <taxon>Cantharellales</taxon>
        <taxon>Ceratobasidiaceae</taxon>
        <taxon>Rhizoctonia</taxon>
    </lineage>
</organism>
<dbReference type="KEGG" id="rsx:RhiXN_07559"/>
<evidence type="ECO:0000313" key="3">
    <source>
        <dbReference type="Proteomes" id="UP000650533"/>
    </source>
</evidence>
<sequence>MPPKPKPKPNKPPKSADPTPQLDQPKRKRLTLQLHKPVSQITACQDEATRGSGWLYLEDTEPLRQRRYVVVACDELKGIFIIKYKFVDRDMMIYHGKAIGHHNGRLEGNMPTNKSEDNSNQQIVLSDEDATNTNTNTNTNVNNATNKKTVKIELEEDVLGDEPSEQDWESEGFKSEEDMGPVQYDY</sequence>
<dbReference type="EMBL" id="CP059666">
    <property type="protein sequence ID" value="QRW22523.1"/>
    <property type="molecule type" value="Genomic_DNA"/>
</dbReference>
<feature type="compositionally biased region" description="Low complexity" evidence="1">
    <location>
        <begin position="131"/>
        <end position="147"/>
    </location>
</feature>
<name>A0A8H8P2A4_9AGAM</name>
<feature type="region of interest" description="Disordered" evidence="1">
    <location>
        <begin position="127"/>
        <end position="186"/>
    </location>
</feature>
<dbReference type="AlphaFoldDB" id="A0A8H8P2A4"/>
<dbReference type="Proteomes" id="UP000650533">
    <property type="component" value="Chromosome 9"/>
</dbReference>
<feature type="compositionally biased region" description="Acidic residues" evidence="1">
    <location>
        <begin position="154"/>
        <end position="170"/>
    </location>
</feature>
<reference evidence="2" key="1">
    <citation type="submission" date="2020-05" db="EMBL/GenBank/DDBJ databases">
        <title>Evolutionary and genomic comparisons of hybrid uninucleate and nonhybrid Rhizoctonia fungi.</title>
        <authorList>
            <person name="Li C."/>
            <person name="Chen X."/>
        </authorList>
    </citation>
    <scope>NUCLEOTIDE SEQUENCE</scope>
    <source>
        <strain evidence="2">AG-1 IA</strain>
    </source>
</reference>
<dbReference type="GeneID" id="67029838"/>
<feature type="region of interest" description="Disordered" evidence="1">
    <location>
        <begin position="1"/>
        <end position="26"/>
    </location>
</feature>
<gene>
    <name evidence="2" type="ORF">RhiXN_07559</name>
</gene>
<evidence type="ECO:0000256" key="1">
    <source>
        <dbReference type="SAM" id="MobiDB-lite"/>
    </source>
</evidence>